<keyword evidence="2 4" id="KW-0863">Zinc-finger</keyword>
<accession>A0A7J9MBH2</accession>
<dbReference type="Proteomes" id="UP000593576">
    <property type="component" value="Unassembled WGS sequence"/>
</dbReference>
<dbReference type="OrthoDB" id="1711136at2759"/>
<evidence type="ECO:0000256" key="1">
    <source>
        <dbReference type="ARBA" id="ARBA00022723"/>
    </source>
</evidence>
<dbReference type="PANTHER" id="PTHR42647:SF55">
    <property type="entry name" value="BOI-RELATED E3 UBIQUITIN-PROTEIN LIGASE 1"/>
    <property type="match status" value="1"/>
</dbReference>
<keyword evidence="3" id="KW-0862">Zinc</keyword>
<evidence type="ECO:0000256" key="2">
    <source>
        <dbReference type="ARBA" id="ARBA00022771"/>
    </source>
</evidence>
<dbReference type="CDD" id="cd16649">
    <property type="entry name" value="mRING-HC-C3HC5_CGRF1-like"/>
    <property type="match status" value="1"/>
</dbReference>
<evidence type="ECO:0000313" key="7">
    <source>
        <dbReference type="Proteomes" id="UP000593576"/>
    </source>
</evidence>
<dbReference type="PANTHER" id="PTHR42647">
    <property type="entry name" value="SBP (S-RIBONUCLEASE BINDING PROTEIN) FAMILY PROTEIN"/>
    <property type="match status" value="1"/>
</dbReference>
<reference evidence="6 7" key="1">
    <citation type="journal article" date="2019" name="Genome Biol. Evol.">
        <title>Insights into the evolution of the New World diploid cottons (Gossypium, subgenus Houzingenia) based on genome sequencing.</title>
        <authorList>
            <person name="Grover C.E."/>
            <person name="Arick M.A. 2nd"/>
            <person name="Thrash A."/>
            <person name="Conover J.L."/>
            <person name="Sanders W.S."/>
            <person name="Peterson D.G."/>
            <person name="Frelichowski J.E."/>
            <person name="Scheffler J.A."/>
            <person name="Scheffler B.E."/>
            <person name="Wendel J.F."/>
        </authorList>
    </citation>
    <scope>NUCLEOTIDE SEQUENCE [LARGE SCALE GENOMIC DNA]</scope>
    <source>
        <strain evidence="6">1</strain>
        <tissue evidence="6">Leaf</tissue>
    </source>
</reference>
<dbReference type="AlphaFoldDB" id="A0A7J9MBH2"/>
<name>A0A7J9MBH2_GOSSC</name>
<proteinExistence type="predicted"/>
<keyword evidence="1" id="KW-0479">Metal-binding</keyword>
<organism evidence="6 7">
    <name type="scientific">Gossypium schwendimanii</name>
    <name type="common">Cotton</name>
    <dbReference type="NCBI Taxonomy" id="34291"/>
    <lineage>
        <taxon>Eukaryota</taxon>
        <taxon>Viridiplantae</taxon>
        <taxon>Streptophyta</taxon>
        <taxon>Embryophyta</taxon>
        <taxon>Tracheophyta</taxon>
        <taxon>Spermatophyta</taxon>
        <taxon>Magnoliopsida</taxon>
        <taxon>eudicotyledons</taxon>
        <taxon>Gunneridae</taxon>
        <taxon>Pentapetalae</taxon>
        <taxon>rosids</taxon>
        <taxon>malvids</taxon>
        <taxon>Malvales</taxon>
        <taxon>Malvaceae</taxon>
        <taxon>Malvoideae</taxon>
        <taxon>Gossypium</taxon>
    </lineage>
</organism>
<dbReference type="InterPro" id="IPR001841">
    <property type="entry name" value="Znf_RING"/>
</dbReference>
<evidence type="ECO:0000256" key="3">
    <source>
        <dbReference type="ARBA" id="ARBA00022833"/>
    </source>
</evidence>
<dbReference type="InterPro" id="IPR013083">
    <property type="entry name" value="Znf_RING/FYVE/PHD"/>
</dbReference>
<evidence type="ECO:0000313" key="6">
    <source>
        <dbReference type="EMBL" id="MBA0867769.1"/>
    </source>
</evidence>
<evidence type="ECO:0000259" key="5">
    <source>
        <dbReference type="PROSITE" id="PS50089"/>
    </source>
</evidence>
<dbReference type="Pfam" id="PF13920">
    <property type="entry name" value="zf-C3HC4_3"/>
    <property type="match status" value="1"/>
</dbReference>
<evidence type="ECO:0000256" key="4">
    <source>
        <dbReference type="PROSITE-ProRule" id="PRU00175"/>
    </source>
</evidence>
<dbReference type="GO" id="GO:0008270">
    <property type="term" value="F:zinc ion binding"/>
    <property type="evidence" value="ECO:0007669"/>
    <property type="project" value="UniProtKB-KW"/>
</dbReference>
<sequence length="454" mass="50807">MQWKEDLIKDEFSNEELESILKIPLIRLEIEDKLVGMITLMESTRICNNILPSDYALKSCLQGINISCLRCGYEVEDTLHALRECPIANRVMMKSDMPNRMHNGDFSSRVERIELAALFIVPSMAVEARHLNIFSSQFITNSHSRDFIKSNQGIGDIYNTQMDSCVPLIDSNSMHEGSQLLPLYQPLLCHPNISANKADSGLTTYNMSIPVSAPRKRSRDSFTNGFDSYSLPQNNLSGASSDVDDDVFSQIQQQHDIDRFISDHTEKLRLEVEERRKRQSRMLIAAIQERVMKKLKEKDEEIQRIGKLNWVLQERVKSLYVENQLWRDLARTNEATANSLRNNLEQVLAHAGDSGGGCAALADDAESSCGSSDQGWREVVTPQAQGSCGAQDNNKAVVVGNNNRKCRKCGEKESSVLLLPCRHLCLCSMCGSSMVGTCPVCLSLTNASVHVNML</sequence>
<keyword evidence="7" id="KW-1185">Reference proteome</keyword>
<dbReference type="GO" id="GO:0043067">
    <property type="term" value="P:regulation of programmed cell death"/>
    <property type="evidence" value="ECO:0007669"/>
    <property type="project" value="TreeGrafter"/>
</dbReference>
<dbReference type="PROSITE" id="PS50089">
    <property type="entry name" value="ZF_RING_2"/>
    <property type="match status" value="1"/>
</dbReference>
<comment type="caution">
    <text evidence="6">The sequence shown here is derived from an EMBL/GenBank/DDBJ whole genome shotgun (WGS) entry which is preliminary data.</text>
</comment>
<gene>
    <name evidence="6" type="ORF">Goshw_003824</name>
</gene>
<dbReference type="Gene3D" id="3.30.40.10">
    <property type="entry name" value="Zinc/RING finger domain, C3HC4 (zinc finger)"/>
    <property type="match status" value="1"/>
</dbReference>
<feature type="domain" description="RING-type" evidence="5">
    <location>
        <begin position="406"/>
        <end position="441"/>
    </location>
</feature>
<dbReference type="EMBL" id="JABFAF010000010">
    <property type="protein sequence ID" value="MBA0867769.1"/>
    <property type="molecule type" value="Genomic_DNA"/>
</dbReference>
<protein>
    <recommendedName>
        <fullName evidence="5">RING-type domain-containing protein</fullName>
    </recommendedName>
</protein>
<dbReference type="GO" id="GO:0004842">
    <property type="term" value="F:ubiquitin-protein transferase activity"/>
    <property type="evidence" value="ECO:0007669"/>
    <property type="project" value="TreeGrafter"/>
</dbReference>